<dbReference type="Gene3D" id="3.40.50.2000">
    <property type="entry name" value="Glycogen Phosphorylase B"/>
    <property type="match status" value="1"/>
</dbReference>
<keyword evidence="4" id="KW-1185">Reference proteome</keyword>
<keyword evidence="2" id="KW-0328">Glycosyltransferase</keyword>
<evidence type="ECO:0000256" key="2">
    <source>
        <dbReference type="ARBA" id="ARBA00022676"/>
    </source>
</evidence>
<dbReference type="PANTHER" id="PTHR48048:SF30">
    <property type="entry name" value="GLYCOSYLTRANSFERASE"/>
    <property type="match status" value="1"/>
</dbReference>
<dbReference type="EMBL" id="PKMF04000682">
    <property type="protein sequence ID" value="KAK7821980.1"/>
    <property type="molecule type" value="Genomic_DNA"/>
</dbReference>
<dbReference type="SUPFAM" id="SSF53756">
    <property type="entry name" value="UDP-Glycosyltransferase/glycogen phosphorylase"/>
    <property type="match status" value="2"/>
</dbReference>
<evidence type="ECO:0000313" key="4">
    <source>
        <dbReference type="Proteomes" id="UP000237347"/>
    </source>
</evidence>
<gene>
    <name evidence="3" type="primary">UGT88B1_6</name>
    <name evidence="3" type="ORF">CFP56_037063</name>
</gene>
<dbReference type="PANTHER" id="PTHR48048">
    <property type="entry name" value="GLYCOSYLTRANSFERASE"/>
    <property type="match status" value="1"/>
</dbReference>
<accession>A0AAW0J5Q6</accession>
<evidence type="ECO:0000313" key="3">
    <source>
        <dbReference type="EMBL" id="KAK7821980.1"/>
    </source>
</evidence>
<comment type="similarity">
    <text evidence="1">Belongs to the UDP-glycosyltransferase family.</text>
</comment>
<keyword evidence="2" id="KW-0808">Transferase</keyword>
<organism evidence="3 4">
    <name type="scientific">Quercus suber</name>
    <name type="common">Cork oak</name>
    <dbReference type="NCBI Taxonomy" id="58331"/>
    <lineage>
        <taxon>Eukaryota</taxon>
        <taxon>Viridiplantae</taxon>
        <taxon>Streptophyta</taxon>
        <taxon>Embryophyta</taxon>
        <taxon>Tracheophyta</taxon>
        <taxon>Spermatophyta</taxon>
        <taxon>Magnoliopsida</taxon>
        <taxon>eudicotyledons</taxon>
        <taxon>Gunneridae</taxon>
        <taxon>Pentapetalae</taxon>
        <taxon>rosids</taxon>
        <taxon>fabids</taxon>
        <taxon>Fagales</taxon>
        <taxon>Fagaceae</taxon>
        <taxon>Quercus</taxon>
    </lineage>
</organism>
<name>A0AAW0J5Q6_QUESU</name>
<reference evidence="3 4" key="1">
    <citation type="journal article" date="2018" name="Sci. Data">
        <title>The draft genome sequence of cork oak.</title>
        <authorList>
            <person name="Ramos A.M."/>
            <person name="Usie A."/>
            <person name="Barbosa P."/>
            <person name="Barros P.M."/>
            <person name="Capote T."/>
            <person name="Chaves I."/>
            <person name="Simoes F."/>
            <person name="Abreu I."/>
            <person name="Carrasquinho I."/>
            <person name="Faro C."/>
            <person name="Guimaraes J.B."/>
            <person name="Mendonca D."/>
            <person name="Nobrega F."/>
            <person name="Rodrigues L."/>
            <person name="Saibo N.J.M."/>
            <person name="Varela M.C."/>
            <person name="Egas C."/>
            <person name="Matos J."/>
            <person name="Miguel C.M."/>
            <person name="Oliveira M.M."/>
            <person name="Ricardo C.P."/>
            <person name="Goncalves S."/>
        </authorList>
    </citation>
    <scope>NUCLEOTIDE SEQUENCE [LARGE SCALE GENOMIC DNA]</scope>
    <source>
        <strain evidence="4">cv. HL8</strain>
    </source>
</reference>
<dbReference type="GO" id="GO:0035251">
    <property type="term" value="F:UDP-glucosyltransferase activity"/>
    <property type="evidence" value="ECO:0007669"/>
    <property type="project" value="InterPro"/>
</dbReference>
<dbReference type="InterPro" id="IPR050481">
    <property type="entry name" value="UDP-glycosyltransf_plant"/>
</dbReference>
<evidence type="ECO:0000256" key="1">
    <source>
        <dbReference type="ARBA" id="ARBA00009995"/>
    </source>
</evidence>
<dbReference type="Proteomes" id="UP000237347">
    <property type="component" value="Unassembled WGS sequence"/>
</dbReference>
<comment type="caution">
    <text evidence="3">The sequence shown here is derived from an EMBL/GenBank/DDBJ whole genome shotgun (WGS) entry which is preliminary data.</text>
</comment>
<dbReference type="AlphaFoldDB" id="A0AAW0J5Q6"/>
<protein>
    <submittedName>
        <fullName evidence="3">Udp-glycosyltransferase 88b1</fullName>
    </submittedName>
</protein>
<sequence length="132" mass="14271">MNESKDGFVSTTEVEKRVRELMDSENNNSTVRERVIALKEGAKATVCEGGSSLMEAIVLYTTPAAGHLIPMVELGELIHTHQPSLTIHILIAPVPCGASSTAPYIAAVFSTTPYITFHNHPTITLPPNTPYL</sequence>
<proteinExistence type="inferred from homology"/>